<dbReference type="EMBL" id="QUQO01000001">
    <property type="protein sequence ID" value="RFB05892.1"/>
    <property type="molecule type" value="Genomic_DNA"/>
</dbReference>
<organism evidence="2 3">
    <name type="scientific">Parvularcula marina</name>
    <dbReference type="NCBI Taxonomy" id="2292771"/>
    <lineage>
        <taxon>Bacteria</taxon>
        <taxon>Pseudomonadati</taxon>
        <taxon>Pseudomonadota</taxon>
        <taxon>Alphaproteobacteria</taxon>
        <taxon>Parvularculales</taxon>
        <taxon>Parvularculaceae</taxon>
        <taxon>Parvularcula</taxon>
    </lineage>
</organism>
<proteinExistence type="predicted"/>
<keyword evidence="1" id="KW-0472">Membrane</keyword>
<gene>
    <name evidence="2" type="ORF">DX908_11810</name>
</gene>
<dbReference type="RefSeq" id="WP_116392524.1">
    <property type="nucleotide sequence ID" value="NZ_CAXQPM010000003.1"/>
</dbReference>
<keyword evidence="3" id="KW-1185">Reference proteome</keyword>
<evidence type="ECO:0000313" key="2">
    <source>
        <dbReference type="EMBL" id="RFB05892.1"/>
    </source>
</evidence>
<accession>A0A371RKB0</accession>
<protein>
    <recommendedName>
        <fullName evidence="4">Mercuric transport protein MerT</fullName>
    </recommendedName>
</protein>
<feature type="transmembrane region" description="Helical" evidence="1">
    <location>
        <begin position="103"/>
        <end position="122"/>
    </location>
</feature>
<dbReference type="OrthoDB" id="838350at2"/>
<feature type="transmembrane region" description="Helical" evidence="1">
    <location>
        <begin position="57"/>
        <end position="75"/>
    </location>
</feature>
<evidence type="ECO:0000313" key="3">
    <source>
        <dbReference type="Proteomes" id="UP000264589"/>
    </source>
</evidence>
<sequence length="126" mass="13517">MAGLFQRQALAPVLSLFASTGTLVCCALPALFITLGMGATFAGLVTAVPQLVWLSQYKAYVFTGAGAMLAFAWWMRWRSRNDPCPADPAQAKACARMRTIGGVVLYLSIGLFATGAFFAFIAPRFI</sequence>
<reference evidence="2 3" key="1">
    <citation type="submission" date="2018-08" db="EMBL/GenBank/DDBJ databases">
        <title>Parvularcula sp. SM1705, isolated from surface water of the South Sea China.</title>
        <authorList>
            <person name="Sun L."/>
        </authorList>
    </citation>
    <scope>NUCLEOTIDE SEQUENCE [LARGE SCALE GENOMIC DNA]</scope>
    <source>
        <strain evidence="2 3">SM1705</strain>
    </source>
</reference>
<keyword evidence="1" id="KW-1133">Transmembrane helix</keyword>
<evidence type="ECO:0008006" key="4">
    <source>
        <dbReference type="Google" id="ProtNLM"/>
    </source>
</evidence>
<name>A0A371RKB0_9PROT</name>
<evidence type="ECO:0000256" key="1">
    <source>
        <dbReference type="SAM" id="Phobius"/>
    </source>
</evidence>
<dbReference type="AlphaFoldDB" id="A0A371RKB0"/>
<dbReference type="InParanoid" id="A0A371RKB0"/>
<comment type="caution">
    <text evidence="2">The sequence shown here is derived from an EMBL/GenBank/DDBJ whole genome shotgun (WGS) entry which is preliminary data.</text>
</comment>
<dbReference type="Proteomes" id="UP000264589">
    <property type="component" value="Unassembled WGS sequence"/>
</dbReference>
<keyword evidence="1" id="KW-0812">Transmembrane</keyword>